<dbReference type="Pfam" id="PF02368">
    <property type="entry name" value="Big_2"/>
    <property type="match status" value="1"/>
</dbReference>
<feature type="domain" description="BIG2" evidence="1">
    <location>
        <begin position="27"/>
        <end position="82"/>
    </location>
</feature>
<organism evidence="2 3">
    <name type="scientific">Microbulbifer bruguierae</name>
    <dbReference type="NCBI Taxonomy" id="3029061"/>
    <lineage>
        <taxon>Bacteria</taxon>
        <taxon>Pseudomonadati</taxon>
        <taxon>Pseudomonadota</taxon>
        <taxon>Gammaproteobacteria</taxon>
        <taxon>Cellvibrionales</taxon>
        <taxon>Microbulbiferaceae</taxon>
        <taxon>Microbulbifer</taxon>
    </lineage>
</organism>
<dbReference type="SUPFAM" id="SSF49373">
    <property type="entry name" value="Invasin/intimin cell-adhesion fragments"/>
    <property type="match status" value="1"/>
</dbReference>
<dbReference type="InterPro" id="IPR003343">
    <property type="entry name" value="Big_2"/>
</dbReference>
<dbReference type="Proteomes" id="UP001236500">
    <property type="component" value="Chromosome"/>
</dbReference>
<dbReference type="RefSeq" id="WP_280321620.1">
    <property type="nucleotide sequence ID" value="NZ_CP118605.1"/>
</dbReference>
<reference evidence="2 3" key="1">
    <citation type="submission" date="2023-02" db="EMBL/GenBank/DDBJ databases">
        <title>Description and genomic characterization of Microbulbifer bruguierae sp. nov., isolated from the sediment of mangrove plant Bruguiera sexangula.</title>
        <authorList>
            <person name="Long M."/>
        </authorList>
    </citation>
    <scope>NUCLEOTIDE SEQUENCE [LARGE SCALE GENOMIC DNA]</scope>
    <source>
        <strain evidence="2 3">H12</strain>
    </source>
</reference>
<dbReference type="EMBL" id="CP118605">
    <property type="protein sequence ID" value="WGL17719.1"/>
    <property type="molecule type" value="Genomic_DNA"/>
</dbReference>
<evidence type="ECO:0000313" key="3">
    <source>
        <dbReference type="Proteomes" id="UP001236500"/>
    </source>
</evidence>
<protein>
    <submittedName>
        <fullName evidence="2">Ig-like domain-containing protein</fullName>
    </submittedName>
</protein>
<proteinExistence type="predicted"/>
<sequence>MIGLNVGARYFFLVSQRKSTERRPSPLQGDAVHLVVGQAIFNPAGGSGTGAILYSSSNTSVATVDERGAITAVAPDSTIITANQAADGTYAADSAEFEERLNFAMAAFADKLWITSGYVPDEVGYYNHETNDVWYSEDGRHWPRTATAGLGGIFPPPMSRTSTLN</sequence>
<keyword evidence="3" id="KW-1185">Reference proteome</keyword>
<accession>A0ABY8NH35</accession>
<dbReference type="Gene3D" id="2.60.40.1080">
    <property type="match status" value="1"/>
</dbReference>
<gene>
    <name evidence="2" type="ORF">PVT68_05340</name>
</gene>
<evidence type="ECO:0000259" key="1">
    <source>
        <dbReference type="Pfam" id="PF02368"/>
    </source>
</evidence>
<evidence type="ECO:0000313" key="2">
    <source>
        <dbReference type="EMBL" id="WGL17719.1"/>
    </source>
</evidence>
<dbReference type="InterPro" id="IPR008964">
    <property type="entry name" value="Invasin/intimin_cell_adhesion"/>
</dbReference>
<name>A0ABY8NH35_9GAMM</name>